<evidence type="ECO:0008006" key="8">
    <source>
        <dbReference type="Google" id="ProtNLM"/>
    </source>
</evidence>
<keyword evidence="6" id="KW-0539">Nucleus</keyword>
<dbReference type="GO" id="GO:0000785">
    <property type="term" value="C:chromatin"/>
    <property type="evidence" value="ECO:0007669"/>
    <property type="project" value="TreeGrafter"/>
</dbReference>
<reference evidence="7" key="1">
    <citation type="submission" date="2021-01" db="EMBL/GenBank/DDBJ databases">
        <authorList>
            <person name="Corre E."/>
            <person name="Pelletier E."/>
            <person name="Niang G."/>
            <person name="Scheremetjew M."/>
            <person name="Finn R."/>
            <person name="Kale V."/>
            <person name="Holt S."/>
            <person name="Cochrane G."/>
            <person name="Meng A."/>
            <person name="Brown T."/>
            <person name="Cohen L."/>
        </authorList>
    </citation>
    <scope>NUCLEOTIDE SEQUENCE</scope>
    <source>
        <strain evidence="7">Grunow 1884</strain>
    </source>
</reference>
<dbReference type="GO" id="GO:0042393">
    <property type="term" value="F:histone binding"/>
    <property type="evidence" value="ECO:0007669"/>
    <property type="project" value="TreeGrafter"/>
</dbReference>
<dbReference type="GO" id="GO:0006335">
    <property type="term" value="P:DNA replication-dependent chromatin assembly"/>
    <property type="evidence" value="ECO:0007669"/>
    <property type="project" value="TreeGrafter"/>
</dbReference>
<evidence type="ECO:0000256" key="6">
    <source>
        <dbReference type="ARBA" id="ARBA00023242"/>
    </source>
</evidence>
<comment type="similarity">
    <text evidence="2">Belongs to the ASF1 family.</text>
</comment>
<dbReference type="Gene3D" id="2.60.40.1490">
    <property type="entry name" value="Histone chaperone ASF1-like"/>
    <property type="match status" value="1"/>
</dbReference>
<dbReference type="Pfam" id="PF04729">
    <property type="entry name" value="ASF1_hist_chap"/>
    <property type="match status" value="1"/>
</dbReference>
<evidence type="ECO:0000313" key="7">
    <source>
        <dbReference type="EMBL" id="CAD9331165.1"/>
    </source>
</evidence>
<evidence type="ECO:0000256" key="4">
    <source>
        <dbReference type="ARBA" id="ARBA00023163"/>
    </source>
</evidence>
<gene>
    <name evidence="7" type="ORF">OSIN01602_LOCUS5978</name>
</gene>
<dbReference type="SUPFAM" id="SSF101546">
    <property type="entry name" value="ASF1-like"/>
    <property type="match status" value="1"/>
</dbReference>
<dbReference type="PANTHER" id="PTHR12040:SF0">
    <property type="entry name" value="HISTONE CHAPERONE ASF1"/>
    <property type="match status" value="1"/>
</dbReference>
<dbReference type="InterPro" id="IPR006818">
    <property type="entry name" value="ASF1-like"/>
</dbReference>
<keyword evidence="5" id="KW-0143">Chaperone</keyword>
<dbReference type="GO" id="GO:0005634">
    <property type="term" value="C:nucleus"/>
    <property type="evidence" value="ECO:0007669"/>
    <property type="project" value="UniProtKB-SubCell"/>
</dbReference>
<dbReference type="PANTHER" id="PTHR12040">
    <property type="entry name" value="ANTI-SILENCING PROTEIN 1"/>
    <property type="match status" value="1"/>
</dbReference>
<organism evidence="7">
    <name type="scientific">Trieres chinensis</name>
    <name type="common">Marine centric diatom</name>
    <name type="synonym">Odontella sinensis</name>
    <dbReference type="NCBI Taxonomy" id="1514140"/>
    <lineage>
        <taxon>Eukaryota</taxon>
        <taxon>Sar</taxon>
        <taxon>Stramenopiles</taxon>
        <taxon>Ochrophyta</taxon>
        <taxon>Bacillariophyta</taxon>
        <taxon>Mediophyceae</taxon>
        <taxon>Biddulphiophycidae</taxon>
        <taxon>Eupodiscales</taxon>
        <taxon>Parodontellaceae</taxon>
        <taxon>Trieres</taxon>
    </lineage>
</organism>
<evidence type="ECO:0000256" key="5">
    <source>
        <dbReference type="ARBA" id="ARBA00023186"/>
    </source>
</evidence>
<evidence type="ECO:0000256" key="2">
    <source>
        <dbReference type="ARBA" id="ARBA00006051"/>
    </source>
</evidence>
<dbReference type="EMBL" id="HBGO01010717">
    <property type="protein sequence ID" value="CAD9331165.1"/>
    <property type="molecule type" value="Transcribed_RNA"/>
</dbReference>
<protein>
    <recommendedName>
        <fullName evidence="8">Anti-silencing function protein 1</fullName>
    </recommendedName>
</protein>
<keyword evidence="3" id="KW-0805">Transcription regulation</keyword>
<keyword evidence="4" id="KW-0804">Transcription</keyword>
<name>A0A7S2EDZ3_TRICV</name>
<proteinExistence type="inferred from homology"/>
<evidence type="ECO:0000256" key="3">
    <source>
        <dbReference type="ARBA" id="ARBA00023015"/>
    </source>
</evidence>
<dbReference type="AlphaFoldDB" id="A0A7S2EDZ3"/>
<comment type="subcellular location">
    <subcellularLocation>
        <location evidence="1">Nucleus</location>
    </subcellularLocation>
</comment>
<evidence type="ECO:0000256" key="1">
    <source>
        <dbReference type="ARBA" id="ARBA00004123"/>
    </source>
</evidence>
<dbReference type="InterPro" id="IPR036747">
    <property type="entry name" value="ASF1-like_sf"/>
</dbReference>
<sequence length="210" mass="23463">MALVNVVNMTVLDNPTSFRKPFQFEVTFECLQELEDDIEWKVIYVGSAESSSHDQVLDEILVGPVPVGINKFVLEADPPDVSSIPQSDILGVTVALVTCSYKDQEFTRVGYYVNNEYSEEFDPEVGPPEPLDLSKVVRTILADKPRVTRFPIAWNKQDLMEQQQKQESSGEDVMNDESDADMTARATTVSFSPDVIVTPEPQIEDAMILA</sequence>
<accession>A0A7S2EDZ3</accession>